<feature type="signal peptide" evidence="3">
    <location>
        <begin position="1"/>
        <end position="27"/>
    </location>
</feature>
<feature type="compositionally biased region" description="Gly residues" evidence="1">
    <location>
        <begin position="568"/>
        <end position="587"/>
    </location>
</feature>
<dbReference type="Pfam" id="PF20990">
    <property type="entry name" value="DUF2207_C"/>
    <property type="match status" value="1"/>
</dbReference>
<keyword evidence="3" id="KW-0732">Signal</keyword>
<keyword evidence="2" id="KW-0812">Transmembrane</keyword>
<reference evidence="7" key="1">
    <citation type="journal article" date="2019" name="Int. J. Syst. Evol. Microbiol.">
        <title>The Global Catalogue of Microorganisms (GCM) 10K type strain sequencing project: providing services to taxonomists for standard genome sequencing and annotation.</title>
        <authorList>
            <consortium name="The Broad Institute Genomics Platform"/>
            <consortium name="The Broad Institute Genome Sequencing Center for Infectious Disease"/>
            <person name="Wu L."/>
            <person name="Ma J."/>
        </authorList>
    </citation>
    <scope>NUCLEOTIDE SEQUENCE [LARGE SCALE GENOMIC DNA]</scope>
    <source>
        <strain evidence="7">JCM 18959</strain>
    </source>
</reference>
<protein>
    <recommendedName>
        <fullName evidence="8">DUF2207 domain-containing protein</fullName>
    </recommendedName>
</protein>
<feature type="transmembrane region" description="Helical" evidence="2">
    <location>
        <begin position="240"/>
        <end position="261"/>
    </location>
</feature>
<evidence type="ECO:0000313" key="6">
    <source>
        <dbReference type="EMBL" id="GAA5088622.1"/>
    </source>
</evidence>
<dbReference type="InterPro" id="IPR048389">
    <property type="entry name" value="YciQ-like_C"/>
</dbReference>
<evidence type="ECO:0000313" key="7">
    <source>
        <dbReference type="Proteomes" id="UP001501407"/>
    </source>
</evidence>
<evidence type="ECO:0000256" key="2">
    <source>
        <dbReference type="SAM" id="Phobius"/>
    </source>
</evidence>
<keyword evidence="2" id="KW-1133">Transmembrane helix</keyword>
<name>A0ABP9M4E0_9MICO</name>
<feature type="transmembrane region" description="Helical" evidence="2">
    <location>
        <begin position="400"/>
        <end position="422"/>
    </location>
</feature>
<evidence type="ECO:0000256" key="3">
    <source>
        <dbReference type="SAM" id="SignalP"/>
    </source>
</evidence>
<feature type="region of interest" description="Disordered" evidence="1">
    <location>
        <begin position="560"/>
        <end position="587"/>
    </location>
</feature>
<feature type="domain" description="DUF2207" evidence="4">
    <location>
        <begin position="47"/>
        <end position="223"/>
    </location>
</feature>
<evidence type="ECO:0000259" key="5">
    <source>
        <dbReference type="Pfam" id="PF20990"/>
    </source>
</evidence>
<keyword evidence="2" id="KW-0472">Membrane</keyword>
<accession>A0ABP9M4E0</accession>
<feature type="transmembrane region" description="Helical" evidence="2">
    <location>
        <begin position="428"/>
        <end position="448"/>
    </location>
</feature>
<evidence type="ECO:0000256" key="1">
    <source>
        <dbReference type="SAM" id="MobiDB-lite"/>
    </source>
</evidence>
<proteinExistence type="predicted"/>
<evidence type="ECO:0000259" key="4">
    <source>
        <dbReference type="Pfam" id="PF09972"/>
    </source>
</evidence>
<feature type="domain" description="Predicted membrane protein YciQ-like C-terminal" evidence="5">
    <location>
        <begin position="279"/>
        <end position="525"/>
    </location>
</feature>
<gene>
    <name evidence="6" type="ORF">GCM10025760_11300</name>
</gene>
<sequence>MGRIVGLLLAVFIGLLLASVGAAPARADVDDFSFESLDVEYQLGRAEDGTSTLTVVETFVALFPEFDQNHGMRRQIPDSYQGAPLNPQLVSITDENGAPREAETEADDGLFSMTSRADGFVHGRQTYVFTYTLENVTRYFANTGSDEFYWDVNGTAWPQSFGRVTARVSMSDGVDAARTGAQSCYVGYQDDTRTCAIADVDGAVEASVSEVQPFQTMTIAIGFEPDTFTEFDPGYLSSPWGWLQAVVALLGLGTAVVLAAVGRARHLRDEPGRPVIIAEYTPPRGIDALESAVLLGHTTKAIPAEVLEQAVVGSIRIEEGPAKLFGGTKLKAVLVDPSLADGDGRMLLPGLFPTGTPGEEFEFGRTDTRFSTTAQKVLKAATAELSTRGLRRAVPARVRAWPVVIAIVSAVLVLLFGIGALVAFVTPVVPILLIIGAVLVVLVVAGLVSRKPLTAAGAEVRDHLFGLKEFIDWAEADRIRMLQSPQGAERVPIDVSDPRVKLKLYETLLPYAVVFGQEKKWADELAVLYGEGNSPGWYAGSSGFHAAAFSAGISTLSSSASASSSSGGSSGGGSAGGGGGGGGGGGV</sequence>
<evidence type="ECO:0008006" key="8">
    <source>
        <dbReference type="Google" id="ProtNLM"/>
    </source>
</evidence>
<keyword evidence="7" id="KW-1185">Reference proteome</keyword>
<dbReference type="EMBL" id="BAABKZ010000001">
    <property type="protein sequence ID" value="GAA5088622.1"/>
    <property type="molecule type" value="Genomic_DNA"/>
</dbReference>
<feature type="chain" id="PRO_5047123103" description="DUF2207 domain-containing protein" evidence="3">
    <location>
        <begin position="28"/>
        <end position="587"/>
    </location>
</feature>
<organism evidence="6 7">
    <name type="scientific">Microbacterium yannicii</name>
    <dbReference type="NCBI Taxonomy" id="671622"/>
    <lineage>
        <taxon>Bacteria</taxon>
        <taxon>Bacillati</taxon>
        <taxon>Actinomycetota</taxon>
        <taxon>Actinomycetes</taxon>
        <taxon>Micrococcales</taxon>
        <taxon>Microbacteriaceae</taxon>
        <taxon>Microbacterium</taxon>
    </lineage>
</organism>
<dbReference type="InterPro" id="IPR018702">
    <property type="entry name" value="DUF2207"/>
</dbReference>
<comment type="caution">
    <text evidence="6">The sequence shown here is derived from an EMBL/GenBank/DDBJ whole genome shotgun (WGS) entry which is preliminary data.</text>
</comment>
<dbReference type="Proteomes" id="UP001501407">
    <property type="component" value="Unassembled WGS sequence"/>
</dbReference>
<dbReference type="Pfam" id="PF09972">
    <property type="entry name" value="DUF2207"/>
    <property type="match status" value="1"/>
</dbReference>